<protein>
    <recommendedName>
        <fullName evidence="7">Alpha-type protein kinase domain-containing protein</fullName>
    </recommendedName>
</protein>
<evidence type="ECO:0000256" key="6">
    <source>
        <dbReference type="SAM" id="MobiDB-lite"/>
    </source>
</evidence>
<evidence type="ECO:0000256" key="3">
    <source>
        <dbReference type="ARBA" id="ARBA00022741"/>
    </source>
</evidence>
<keyword evidence="2" id="KW-0808">Transferase</keyword>
<keyword evidence="3" id="KW-0547">Nucleotide-binding</keyword>
<keyword evidence="1" id="KW-0723">Serine/threonine-protein kinase</keyword>
<name>A0AAU9VZ36_9CNID</name>
<evidence type="ECO:0000256" key="2">
    <source>
        <dbReference type="ARBA" id="ARBA00022679"/>
    </source>
</evidence>
<gene>
    <name evidence="8" type="ORF">PMEA_00025974</name>
</gene>
<proteinExistence type="predicted"/>
<dbReference type="Proteomes" id="UP001159428">
    <property type="component" value="Unassembled WGS sequence"/>
</dbReference>
<comment type="caution">
    <text evidence="8">The sequence shown here is derived from an EMBL/GenBank/DDBJ whole genome shotgun (WGS) entry which is preliminary data.</text>
</comment>
<feature type="region of interest" description="Disordered" evidence="6">
    <location>
        <begin position="1"/>
        <end position="31"/>
    </location>
</feature>
<dbReference type="SUPFAM" id="SSF56112">
    <property type="entry name" value="Protein kinase-like (PK-like)"/>
    <property type="match status" value="1"/>
</dbReference>
<sequence>MADAWKRLNEKVKAKRTKKNQPKDHRRKDELTVQHLSAEVSGKAQKYTRIGPREFVPFDETEELTIGNIKSTCERHFLQKIGKNLVCDISAGEQGPSCKTLAQIPDLKVVYVHFIPDPADEGDVNSTQNSTRKRKDATGESSTYTEFNPPPSKSRSSPSKLMHSRQKLPTQAAGTKSTYYPRSLSISDMIKLGKINTNTATTIVRIFRFDMEVLSWSKVPTTVEFYEDKEAIGTGGFRKAFKATSKHPEFVATTWVIKHYLPSALKCISDTGQTIKQHNRKVVQMHLLARNFASQLEAEIKEESEVFGTAFRYRKIFHGETDKGEYVTVEEFIPGQFKKFVNNTGQTCVDPTDEMAQKAECLTHFTYERSKKKLMLVDIQGSGYDLFDPEIASTDLLDEGDKQYLYCTGNLSKVAISTFVKEHTCSLFCNLLGLPAIEN</sequence>
<evidence type="ECO:0000256" key="1">
    <source>
        <dbReference type="ARBA" id="ARBA00022527"/>
    </source>
</evidence>
<dbReference type="Pfam" id="PF02816">
    <property type="entry name" value="Alpha_kinase"/>
    <property type="match status" value="1"/>
</dbReference>
<dbReference type="PROSITE" id="PS51158">
    <property type="entry name" value="ALPHA_KINASE"/>
    <property type="match status" value="1"/>
</dbReference>
<evidence type="ECO:0000256" key="4">
    <source>
        <dbReference type="ARBA" id="ARBA00022777"/>
    </source>
</evidence>
<dbReference type="InterPro" id="IPR004166">
    <property type="entry name" value="a-kinase_dom"/>
</dbReference>
<dbReference type="InterPro" id="IPR051852">
    <property type="entry name" value="Alpha-type_PK"/>
</dbReference>
<feature type="domain" description="Alpha-type protein kinase" evidence="7">
    <location>
        <begin position="208"/>
        <end position="437"/>
    </location>
</feature>
<keyword evidence="4" id="KW-0418">Kinase</keyword>
<keyword evidence="5" id="KW-0067">ATP-binding</keyword>
<dbReference type="SMART" id="SM00811">
    <property type="entry name" value="Alpha_kinase"/>
    <property type="match status" value="1"/>
</dbReference>
<keyword evidence="9" id="KW-1185">Reference proteome</keyword>
<evidence type="ECO:0000259" key="7">
    <source>
        <dbReference type="PROSITE" id="PS51158"/>
    </source>
</evidence>
<dbReference type="InterPro" id="IPR011009">
    <property type="entry name" value="Kinase-like_dom_sf"/>
</dbReference>
<feature type="compositionally biased region" description="Basic and acidic residues" evidence="6">
    <location>
        <begin position="21"/>
        <end position="31"/>
    </location>
</feature>
<dbReference type="GO" id="GO:0004674">
    <property type="term" value="F:protein serine/threonine kinase activity"/>
    <property type="evidence" value="ECO:0007669"/>
    <property type="project" value="UniProtKB-KW"/>
</dbReference>
<dbReference type="CDD" id="cd04515">
    <property type="entry name" value="Alpha_kinase"/>
    <property type="match status" value="1"/>
</dbReference>
<dbReference type="GO" id="GO:0005524">
    <property type="term" value="F:ATP binding"/>
    <property type="evidence" value="ECO:0007669"/>
    <property type="project" value="UniProtKB-KW"/>
</dbReference>
<organism evidence="8 9">
    <name type="scientific">Pocillopora meandrina</name>
    <dbReference type="NCBI Taxonomy" id="46732"/>
    <lineage>
        <taxon>Eukaryota</taxon>
        <taxon>Metazoa</taxon>
        <taxon>Cnidaria</taxon>
        <taxon>Anthozoa</taxon>
        <taxon>Hexacorallia</taxon>
        <taxon>Scleractinia</taxon>
        <taxon>Astrocoeniina</taxon>
        <taxon>Pocilloporidae</taxon>
        <taxon>Pocillopora</taxon>
    </lineage>
</organism>
<dbReference type="PANTHER" id="PTHR45992:SF11">
    <property type="entry name" value="ALPHA-TYPE PROTEIN KINASE DOMAIN-CONTAINING PROTEIN"/>
    <property type="match status" value="1"/>
</dbReference>
<evidence type="ECO:0000313" key="8">
    <source>
        <dbReference type="EMBL" id="CAH3040361.1"/>
    </source>
</evidence>
<feature type="compositionally biased region" description="Polar residues" evidence="6">
    <location>
        <begin position="167"/>
        <end position="176"/>
    </location>
</feature>
<dbReference type="EMBL" id="CALNXJ010000005">
    <property type="protein sequence ID" value="CAH3040361.1"/>
    <property type="molecule type" value="Genomic_DNA"/>
</dbReference>
<dbReference type="Gene3D" id="3.20.200.10">
    <property type="entry name" value="MHCK/EF2 kinase"/>
    <property type="match status" value="1"/>
</dbReference>
<evidence type="ECO:0000313" key="9">
    <source>
        <dbReference type="Proteomes" id="UP001159428"/>
    </source>
</evidence>
<accession>A0AAU9VZ36</accession>
<dbReference type="AlphaFoldDB" id="A0AAU9VZ36"/>
<feature type="compositionally biased region" description="Basic and acidic residues" evidence="6">
    <location>
        <begin position="1"/>
        <end position="12"/>
    </location>
</feature>
<dbReference type="PANTHER" id="PTHR45992">
    <property type="entry name" value="EUKARYOTIC ELONGATION FACTOR 2 KINASE-RELATED"/>
    <property type="match status" value="1"/>
</dbReference>
<evidence type="ECO:0000256" key="5">
    <source>
        <dbReference type="ARBA" id="ARBA00022840"/>
    </source>
</evidence>
<reference evidence="8 9" key="1">
    <citation type="submission" date="2022-05" db="EMBL/GenBank/DDBJ databases">
        <authorList>
            <consortium name="Genoscope - CEA"/>
            <person name="William W."/>
        </authorList>
    </citation>
    <scope>NUCLEOTIDE SEQUENCE [LARGE SCALE GENOMIC DNA]</scope>
</reference>
<feature type="region of interest" description="Disordered" evidence="6">
    <location>
        <begin position="120"/>
        <end position="176"/>
    </location>
</feature>